<sequence>MPTPKKPRRRINNYPYRDLSKALYRKSKRTNAPCWICGQPIDYDAHWKSKWSFTADHITPIALGGKWRGELRPAHRSCNSRRGDTTNKNQQTTVKPPTTNSRKW</sequence>
<evidence type="ECO:0000259" key="2">
    <source>
        <dbReference type="SMART" id="SM00507"/>
    </source>
</evidence>
<dbReference type="RefSeq" id="WP_126416367.1">
    <property type="nucleotide sequence ID" value="NZ_LR134476.1"/>
</dbReference>
<dbReference type="Proteomes" id="UP000269542">
    <property type="component" value="Chromosome"/>
</dbReference>
<keyword evidence="4" id="KW-1185">Reference proteome</keyword>
<dbReference type="EMBL" id="LR134476">
    <property type="protein sequence ID" value="VEI13228.1"/>
    <property type="molecule type" value="Genomic_DNA"/>
</dbReference>
<dbReference type="SMART" id="SM00507">
    <property type="entry name" value="HNHc"/>
    <property type="match status" value="1"/>
</dbReference>
<name>A0A448PEA1_9ACTO</name>
<protein>
    <recommendedName>
        <fullName evidence="2">HNH nuclease domain-containing protein</fullName>
    </recommendedName>
</protein>
<feature type="domain" description="HNH nuclease" evidence="2">
    <location>
        <begin position="23"/>
        <end position="80"/>
    </location>
</feature>
<feature type="compositionally biased region" description="Polar residues" evidence="1">
    <location>
        <begin position="86"/>
        <end position="104"/>
    </location>
</feature>
<dbReference type="Gene3D" id="1.10.30.50">
    <property type="match status" value="1"/>
</dbReference>
<dbReference type="OrthoDB" id="4413592at2"/>
<proteinExistence type="predicted"/>
<dbReference type="CDD" id="cd00085">
    <property type="entry name" value="HNHc"/>
    <property type="match status" value="1"/>
</dbReference>
<dbReference type="InterPro" id="IPR003615">
    <property type="entry name" value="HNH_nuc"/>
</dbReference>
<evidence type="ECO:0000313" key="3">
    <source>
        <dbReference type="EMBL" id="VEI13228.1"/>
    </source>
</evidence>
<gene>
    <name evidence="3" type="ORF">NCTC13354_00939</name>
</gene>
<feature type="region of interest" description="Disordered" evidence="1">
    <location>
        <begin position="70"/>
        <end position="104"/>
    </location>
</feature>
<dbReference type="AlphaFoldDB" id="A0A448PEA1"/>
<accession>A0A448PEA1</accession>
<dbReference type="KEGG" id="tbw:NCTC13354_00939"/>
<evidence type="ECO:0000256" key="1">
    <source>
        <dbReference type="SAM" id="MobiDB-lite"/>
    </source>
</evidence>
<reference evidence="3 4" key="1">
    <citation type="submission" date="2018-12" db="EMBL/GenBank/DDBJ databases">
        <authorList>
            <consortium name="Pathogen Informatics"/>
        </authorList>
    </citation>
    <scope>NUCLEOTIDE SEQUENCE [LARGE SCALE GENOMIC DNA]</scope>
    <source>
        <strain evidence="3 4">NCTC13354</strain>
    </source>
</reference>
<organism evidence="3 4">
    <name type="scientific">Trueperella bialowiezensis</name>
    <dbReference type="NCBI Taxonomy" id="312285"/>
    <lineage>
        <taxon>Bacteria</taxon>
        <taxon>Bacillati</taxon>
        <taxon>Actinomycetota</taxon>
        <taxon>Actinomycetes</taxon>
        <taxon>Actinomycetales</taxon>
        <taxon>Actinomycetaceae</taxon>
        <taxon>Trueperella</taxon>
    </lineage>
</organism>
<evidence type="ECO:0000313" key="4">
    <source>
        <dbReference type="Proteomes" id="UP000269542"/>
    </source>
</evidence>